<dbReference type="PRINTS" id="PR00038">
    <property type="entry name" value="HTHLUXR"/>
</dbReference>
<dbReference type="SMART" id="SM00421">
    <property type="entry name" value="HTH_LUXR"/>
    <property type="match status" value="1"/>
</dbReference>
<evidence type="ECO:0000259" key="6">
    <source>
        <dbReference type="PROSITE" id="PS50043"/>
    </source>
</evidence>
<dbReference type="CDD" id="cd06170">
    <property type="entry name" value="LuxR_C_like"/>
    <property type="match status" value="1"/>
</dbReference>
<dbReference type="PANTHER" id="PTHR43214">
    <property type="entry name" value="TWO-COMPONENT RESPONSE REGULATOR"/>
    <property type="match status" value="1"/>
</dbReference>
<comment type="caution">
    <text evidence="8">The sequence shown here is derived from an EMBL/GenBank/DDBJ whole genome shotgun (WGS) entry which is preliminary data.</text>
</comment>
<reference evidence="8 9" key="1">
    <citation type="submission" date="2021-01" db="EMBL/GenBank/DDBJ databases">
        <title>Whole genome shotgun sequence of Microbispora corallina NBRC 16416.</title>
        <authorList>
            <person name="Komaki H."/>
            <person name="Tamura T."/>
        </authorList>
    </citation>
    <scope>NUCLEOTIDE SEQUENCE [LARGE SCALE GENOMIC DNA]</scope>
    <source>
        <strain evidence="8 9">NBRC 16416</strain>
    </source>
</reference>
<evidence type="ECO:0000313" key="9">
    <source>
        <dbReference type="Proteomes" id="UP000603904"/>
    </source>
</evidence>
<dbReference type="Gene3D" id="3.40.50.2300">
    <property type="match status" value="1"/>
</dbReference>
<evidence type="ECO:0000259" key="7">
    <source>
        <dbReference type="PROSITE" id="PS50110"/>
    </source>
</evidence>
<keyword evidence="4" id="KW-0804">Transcription</keyword>
<proteinExistence type="predicted"/>
<dbReference type="SUPFAM" id="SSF46894">
    <property type="entry name" value="C-terminal effector domain of the bipartite response regulators"/>
    <property type="match status" value="1"/>
</dbReference>
<feature type="domain" description="Response regulatory" evidence="7">
    <location>
        <begin position="11"/>
        <end position="127"/>
    </location>
</feature>
<dbReference type="CDD" id="cd17535">
    <property type="entry name" value="REC_NarL-like"/>
    <property type="match status" value="1"/>
</dbReference>
<dbReference type="SUPFAM" id="SSF52172">
    <property type="entry name" value="CheY-like"/>
    <property type="match status" value="1"/>
</dbReference>
<evidence type="ECO:0000256" key="5">
    <source>
        <dbReference type="PROSITE-ProRule" id="PRU00169"/>
    </source>
</evidence>
<organism evidence="8 9">
    <name type="scientific">Microbispora corallina</name>
    <dbReference type="NCBI Taxonomy" id="83302"/>
    <lineage>
        <taxon>Bacteria</taxon>
        <taxon>Bacillati</taxon>
        <taxon>Actinomycetota</taxon>
        <taxon>Actinomycetes</taxon>
        <taxon>Streptosporangiales</taxon>
        <taxon>Streptosporangiaceae</taxon>
        <taxon>Microbispora</taxon>
    </lineage>
</organism>
<sequence length="223" mass="23426">MTDAEPGSSLRVVLADDHPLFRHGLRQLLEQVGGHRVVAEAGDGQAALAAVGEHDPDVVVMDLTMPVLSGLEATRRVVRDHPRTAVLVLTMNEDDNSVFAALRAGARGYVLKGCEGAEFLRAVSAVAAGEALFGPAVAARISSFLSGGPPGAQGAFPELSDREREVLDALAAGRSNAEIARRLCLSPKTVKNYITSIFDKLQVAGRAEAIVRAREAGLGREGP</sequence>
<evidence type="ECO:0000256" key="2">
    <source>
        <dbReference type="ARBA" id="ARBA00023015"/>
    </source>
</evidence>
<dbReference type="InterPro" id="IPR058245">
    <property type="entry name" value="NreC/VraR/RcsB-like_REC"/>
</dbReference>
<feature type="modified residue" description="4-aspartylphosphate" evidence="5">
    <location>
        <position position="62"/>
    </location>
</feature>
<feature type="domain" description="HTH luxR-type" evidence="6">
    <location>
        <begin position="152"/>
        <end position="217"/>
    </location>
</feature>
<accession>A0ABQ4GC00</accession>
<keyword evidence="9" id="KW-1185">Reference proteome</keyword>
<dbReference type="InterPro" id="IPR011006">
    <property type="entry name" value="CheY-like_superfamily"/>
</dbReference>
<dbReference type="PANTHER" id="PTHR43214:SF24">
    <property type="entry name" value="TRANSCRIPTIONAL REGULATORY PROTEIN NARL-RELATED"/>
    <property type="match status" value="1"/>
</dbReference>
<dbReference type="InterPro" id="IPR001789">
    <property type="entry name" value="Sig_transdc_resp-reg_receiver"/>
</dbReference>
<dbReference type="SMART" id="SM00448">
    <property type="entry name" value="REC"/>
    <property type="match status" value="1"/>
</dbReference>
<keyword evidence="2" id="KW-0805">Transcription regulation</keyword>
<evidence type="ECO:0000313" key="8">
    <source>
        <dbReference type="EMBL" id="GIH44544.1"/>
    </source>
</evidence>
<dbReference type="Proteomes" id="UP000603904">
    <property type="component" value="Unassembled WGS sequence"/>
</dbReference>
<dbReference type="InterPro" id="IPR016032">
    <property type="entry name" value="Sig_transdc_resp-reg_C-effctor"/>
</dbReference>
<protein>
    <submittedName>
        <fullName evidence="8">DNA-binding response regulator</fullName>
    </submittedName>
</protein>
<dbReference type="GO" id="GO:0003677">
    <property type="term" value="F:DNA binding"/>
    <property type="evidence" value="ECO:0007669"/>
    <property type="project" value="UniProtKB-KW"/>
</dbReference>
<dbReference type="PROSITE" id="PS00622">
    <property type="entry name" value="HTH_LUXR_1"/>
    <property type="match status" value="1"/>
</dbReference>
<dbReference type="InterPro" id="IPR039420">
    <property type="entry name" value="WalR-like"/>
</dbReference>
<gene>
    <name evidence="8" type="ORF">Mco01_75440</name>
</gene>
<dbReference type="EMBL" id="BOOC01000062">
    <property type="protein sequence ID" value="GIH44544.1"/>
    <property type="molecule type" value="Genomic_DNA"/>
</dbReference>
<dbReference type="RefSeq" id="WP_204061530.1">
    <property type="nucleotide sequence ID" value="NZ_BAAAGP010000010.1"/>
</dbReference>
<keyword evidence="1 5" id="KW-0597">Phosphoprotein</keyword>
<dbReference type="Pfam" id="PF00072">
    <property type="entry name" value="Response_reg"/>
    <property type="match status" value="1"/>
</dbReference>
<evidence type="ECO:0000256" key="4">
    <source>
        <dbReference type="ARBA" id="ARBA00023163"/>
    </source>
</evidence>
<evidence type="ECO:0000256" key="3">
    <source>
        <dbReference type="ARBA" id="ARBA00023125"/>
    </source>
</evidence>
<keyword evidence="3 8" id="KW-0238">DNA-binding</keyword>
<dbReference type="PROSITE" id="PS50043">
    <property type="entry name" value="HTH_LUXR_2"/>
    <property type="match status" value="1"/>
</dbReference>
<dbReference type="Pfam" id="PF00196">
    <property type="entry name" value="GerE"/>
    <property type="match status" value="1"/>
</dbReference>
<name>A0ABQ4GC00_9ACTN</name>
<evidence type="ECO:0000256" key="1">
    <source>
        <dbReference type="ARBA" id="ARBA00022553"/>
    </source>
</evidence>
<dbReference type="PROSITE" id="PS50110">
    <property type="entry name" value="RESPONSE_REGULATORY"/>
    <property type="match status" value="1"/>
</dbReference>
<dbReference type="InterPro" id="IPR000792">
    <property type="entry name" value="Tscrpt_reg_LuxR_C"/>
</dbReference>